<dbReference type="EMBL" id="QAYE01000011">
    <property type="protein sequence ID" value="PTW44177.1"/>
    <property type="molecule type" value="Genomic_DNA"/>
</dbReference>
<proteinExistence type="predicted"/>
<dbReference type="Proteomes" id="UP000244013">
    <property type="component" value="Unassembled WGS sequence"/>
</dbReference>
<evidence type="ECO:0000313" key="2">
    <source>
        <dbReference type="Proteomes" id="UP000244013"/>
    </source>
</evidence>
<accession>A0A2T5TY39</accession>
<reference evidence="1 2" key="1">
    <citation type="submission" date="2018-04" db="EMBL/GenBank/DDBJ databases">
        <title>Genomic Encyclopedia of Type Strains, Phase III (KMG-III): the genomes of soil and plant-associated and newly described type strains.</title>
        <authorList>
            <person name="Whitman W."/>
        </authorList>
    </citation>
    <scope>NUCLEOTIDE SEQUENCE [LARGE SCALE GENOMIC DNA]</scope>
    <source>
        <strain evidence="1 2">MA-olki</strain>
    </source>
</reference>
<gene>
    <name evidence="1" type="ORF">C8J25_11112</name>
</gene>
<protein>
    <submittedName>
        <fullName evidence="1">Uncharacterized protein</fullName>
    </submittedName>
</protein>
<comment type="caution">
    <text evidence="1">The sequence shown here is derived from an EMBL/GenBank/DDBJ whole genome shotgun (WGS) entry which is preliminary data.</text>
</comment>
<evidence type="ECO:0000313" key="1">
    <source>
        <dbReference type="EMBL" id="PTW44177.1"/>
    </source>
</evidence>
<organism evidence="1 2">
    <name type="scientific">Sphingomonas faeni</name>
    <dbReference type="NCBI Taxonomy" id="185950"/>
    <lineage>
        <taxon>Bacteria</taxon>
        <taxon>Pseudomonadati</taxon>
        <taxon>Pseudomonadota</taxon>
        <taxon>Alphaproteobacteria</taxon>
        <taxon>Sphingomonadales</taxon>
        <taxon>Sphingomonadaceae</taxon>
        <taxon>Sphingomonas</taxon>
    </lineage>
</organism>
<sequence>MPMSVITSCSPESCQTTYLPNPDIPKFDPSRESRIVPERPIVDIRGFLQGEEALQESVVEFWASSEIYGPADQASEAVRRVIEPLLNHQLRNSRFAAVELLLRYIPVIMPTEMLDRYPSRSKARIKQRVLDCSPQLHYETFVSGEFGDQVDAYVGGIRTTSSLLTKFGVSPVEIEEFEHLLAAVATTAKSMKV</sequence>
<dbReference type="AlphaFoldDB" id="A0A2T5TY39"/>
<name>A0A2T5TY39_9SPHN</name>